<comment type="subcellular location">
    <subcellularLocation>
        <location evidence="2">Nucleus</location>
    </subcellularLocation>
</comment>
<evidence type="ECO:0000256" key="5">
    <source>
        <dbReference type="ARBA" id="ARBA00022723"/>
    </source>
</evidence>
<sequence>MSCESNCHLQPWSNATEKEDITVASAAFVLFSGYHLLNKIKKKKRRWWMTSFNKSRSRYNGSDMLSDFVKEPSKKFGNFCRISPEDYEYLMNKIGSEIAKQDTHLRKCIPVQERFAIALRFLATGDSYTSLSYLFKVSIQTVSSCVKDVCKALIKELSQEIKLPRTSSGWLMIEKGFCKTWNFPHCLGAIDGKHVLIQSPIHSGSEFINYHKTFSIVLMALVDADYNFIFVDCGCQGRISDGGVYRNTDLYKQICGKELDFPPPECLPLKEIPLPYVFVADSAFSLTENMMKPYAGTHNKGSKERVFNYCLSRARRIVENVFGIMSAVFRVLRKPMLLQPDTVTNIVMTCALLHNFLRRFKRSRLIYSPIGSFDTEKDGEIQPGSWRDDQSGVTSLLPLQNRPRRTLLSAKDIRDQFAEYFITNGAVAWQNNY</sequence>
<dbReference type="AlphaFoldDB" id="A0AAV1KXD2"/>
<organism evidence="9 10">
    <name type="scientific">Parnassius mnemosyne</name>
    <name type="common">clouded apollo</name>
    <dbReference type="NCBI Taxonomy" id="213953"/>
    <lineage>
        <taxon>Eukaryota</taxon>
        <taxon>Metazoa</taxon>
        <taxon>Ecdysozoa</taxon>
        <taxon>Arthropoda</taxon>
        <taxon>Hexapoda</taxon>
        <taxon>Insecta</taxon>
        <taxon>Pterygota</taxon>
        <taxon>Neoptera</taxon>
        <taxon>Endopterygota</taxon>
        <taxon>Lepidoptera</taxon>
        <taxon>Glossata</taxon>
        <taxon>Ditrysia</taxon>
        <taxon>Papilionoidea</taxon>
        <taxon>Papilionidae</taxon>
        <taxon>Parnassiinae</taxon>
        <taxon>Parnassini</taxon>
        <taxon>Parnassius</taxon>
        <taxon>Driopa</taxon>
    </lineage>
</organism>
<keyword evidence="7" id="KW-0539">Nucleus</keyword>
<gene>
    <name evidence="9" type="ORF">PARMNEM_LOCUS8059</name>
</gene>
<evidence type="ECO:0000256" key="7">
    <source>
        <dbReference type="ARBA" id="ARBA00023242"/>
    </source>
</evidence>
<comment type="similarity">
    <text evidence="3">Belongs to the HARBI1 family.</text>
</comment>
<dbReference type="PANTHER" id="PTHR22930:SF269">
    <property type="entry name" value="NUCLEASE HARBI1-LIKE PROTEIN"/>
    <property type="match status" value="1"/>
</dbReference>
<dbReference type="Proteomes" id="UP001314205">
    <property type="component" value="Unassembled WGS sequence"/>
</dbReference>
<name>A0AAV1KXD2_9NEOP</name>
<comment type="caution">
    <text evidence="9">The sequence shown here is derived from an EMBL/GenBank/DDBJ whole genome shotgun (WGS) entry which is preliminary data.</text>
</comment>
<evidence type="ECO:0000256" key="3">
    <source>
        <dbReference type="ARBA" id="ARBA00006958"/>
    </source>
</evidence>
<evidence type="ECO:0000256" key="4">
    <source>
        <dbReference type="ARBA" id="ARBA00022722"/>
    </source>
</evidence>
<feature type="domain" description="DDE Tnp4" evidence="8">
    <location>
        <begin position="190"/>
        <end position="355"/>
    </location>
</feature>
<dbReference type="GO" id="GO:0004518">
    <property type="term" value="F:nuclease activity"/>
    <property type="evidence" value="ECO:0007669"/>
    <property type="project" value="UniProtKB-KW"/>
</dbReference>
<keyword evidence="10" id="KW-1185">Reference proteome</keyword>
<protein>
    <recommendedName>
        <fullName evidence="8">DDE Tnp4 domain-containing protein</fullName>
    </recommendedName>
</protein>
<evidence type="ECO:0000256" key="1">
    <source>
        <dbReference type="ARBA" id="ARBA00001968"/>
    </source>
</evidence>
<evidence type="ECO:0000313" key="9">
    <source>
        <dbReference type="EMBL" id="CAK1587200.1"/>
    </source>
</evidence>
<keyword evidence="4" id="KW-0540">Nuclease</keyword>
<evidence type="ECO:0000313" key="10">
    <source>
        <dbReference type="Proteomes" id="UP001314205"/>
    </source>
</evidence>
<dbReference type="PANTHER" id="PTHR22930">
    <property type="match status" value="1"/>
</dbReference>
<evidence type="ECO:0000256" key="2">
    <source>
        <dbReference type="ARBA" id="ARBA00004123"/>
    </source>
</evidence>
<dbReference type="InterPro" id="IPR027806">
    <property type="entry name" value="HARBI1_dom"/>
</dbReference>
<keyword evidence="6" id="KW-0378">Hydrolase</keyword>
<dbReference type="InterPro" id="IPR045249">
    <property type="entry name" value="HARBI1-like"/>
</dbReference>
<dbReference type="Pfam" id="PF13359">
    <property type="entry name" value="DDE_Tnp_4"/>
    <property type="match status" value="1"/>
</dbReference>
<evidence type="ECO:0000256" key="6">
    <source>
        <dbReference type="ARBA" id="ARBA00022801"/>
    </source>
</evidence>
<dbReference type="GO" id="GO:0005634">
    <property type="term" value="C:nucleus"/>
    <property type="evidence" value="ECO:0007669"/>
    <property type="project" value="UniProtKB-SubCell"/>
</dbReference>
<proteinExistence type="inferred from homology"/>
<keyword evidence="5" id="KW-0479">Metal-binding</keyword>
<dbReference type="EMBL" id="CAVLGL010000081">
    <property type="protein sequence ID" value="CAK1587200.1"/>
    <property type="molecule type" value="Genomic_DNA"/>
</dbReference>
<accession>A0AAV1KXD2</accession>
<comment type="cofactor">
    <cofactor evidence="1">
        <name>a divalent metal cation</name>
        <dbReference type="ChEBI" id="CHEBI:60240"/>
    </cofactor>
</comment>
<dbReference type="GO" id="GO:0016787">
    <property type="term" value="F:hydrolase activity"/>
    <property type="evidence" value="ECO:0007669"/>
    <property type="project" value="UniProtKB-KW"/>
</dbReference>
<evidence type="ECO:0000259" key="8">
    <source>
        <dbReference type="Pfam" id="PF13359"/>
    </source>
</evidence>
<dbReference type="GO" id="GO:0046872">
    <property type="term" value="F:metal ion binding"/>
    <property type="evidence" value="ECO:0007669"/>
    <property type="project" value="UniProtKB-KW"/>
</dbReference>
<reference evidence="9 10" key="1">
    <citation type="submission" date="2023-11" db="EMBL/GenBank/DDBJ databases">
        <authorList>
            <person name="Hedman E."/>
            <person name="Englund M."/>
            <person name="Stromberg M."/>
            <person name="Nyberg Akerstrom W."/>
            <person name="Nylinder S."/>
            <person name="Jareborg N."/>
            <person name="Kallberg Y."/>
            <person name="Kronander E."/>
        </authorList>
    </citation>
    <scope>NUCLEOTIDE SEQUENCE [LARGE SCALE GENOMIC DNA]</scope>
</reference>